<feature type="compositionally biased region" description="Acidic residues" evidence="1">
    <location>
        <begin position="17"/>
        <end position="27"/>
    </location>
</feature>
<proteinExistence type="predicted"/>
<feature type="compositionally biased region" description="Basic and acidic residues" evidence="1">
    <location>
        <begin position="1"/>
        <end position="16"/>
    </location>
</feature>
<accession>A0A7T8IVY4</accession>
<reference evidence="2 3" key="1">
    <citation type="submission" date="2020-12" db="EMBL/GenBank/DDBJ databases">
        <title>Complete genome sequence of Erwinia phage pEa_SNUABM_5.</title>
        <authorList>
            <person name="Kim S.G."/>
            <person name="Lee S.B."/>
            <person name="Kwon J."/>
            <person name="Park S.C."/>
        </authorList>
    </citation>
    <scope>NUCLEOTIDE SEQUENCE [LARGE SCALE GENOMIC DNA]</scope>
</reference>
<feature type="region of interest" description="Disordered" evidence="1">
    <location>
        <begin position="1"/>
        <end position="27"/>
    </location>
</feature>
<sequence>MSEQTKRDAERAREMQEELEESCEMPEDCPVCDEELEGDNWCETCGEFRSE</sequence>
<evidence type="ECO:0000256" key="1">
    <source>
        <dbReference type="SAM" id="MobiDB-lite"/>
    </source>
</evidence>
<dbReference type="EMBL" id="MW366843">
    <property type="protein sequence ID" value="QQO90197.1"/>
    <property type="molecule type" value="Genomic_DNA"/>
</dbReference>
<evidence type="ECO:0000313" key="3">
    <source>
        <dbReference type="Proteomes" id="UP000596123"/>
    </source>
</evidence>
<name>A0A7T8IVY4_9CAUD</name>
<keyword evidence="3" id="KW-1185">Reference proteome</keyword>
<protein>
    <submittedName>
        <fullName evidence="2">Zinc finger domain containing protein</fullName>
    </submittedName>
</protein>
<evidence type="ECO:0000313" key="2">
    <source>
        <dbReference type="EMBL" id="QQO90197.1"/>
    </source>
</evidence>
<organism evidence="2 3">
    <name type="scientific">Erwinia phage pEa_SNUABM_5</name>
    <dbReference type="NCBI Taxonomy" id="2797313"/>
    <lineage>
        <taxon>Viruses</taxon>
        <taxon>Duplodnaviria</taxon>
        <taxon>Heunggongvirae</taxon>
        <taxon>Uroviricota</taxon>
        <taxon>Caudoviricetes</taxon>
        <taxon>Rivsvirus</taxon>
        <taxon>Rivsvirus SNUABM5</taxon>
    </lineage>
</organism>
<dbReference type="Proteomes" id="UP000596123">
    <property type="component" value="Segment"/>
</dbReference>
<gene>
    <name evidence="2" type="ORF">pEaSNUABM5_00055</name>
</gene>